<reference evidence="4 5" key="1">
    <citation type="submission" date="2014-07" db="EMBL/GenBank/DDBJ databases">
        <authorList>
            <person name="McCorrison J."/>
            <person name="Sanka R."/>
            <person name="Torralba M."/>
            <person name="Gillis M."/>
            <person name="Haft D.H."/>
            <person name="Methe B."/>
            <person name="Sutton G."/>
            <person name="Nelson K.E."/>
        </authorList>
    </citation>
    <scope>NUCLEOTIDE SEQUENCE [LARGE SCALE GENOMIC DNA]</scope>
    <source>
        <strain evidence="4 5">DNF00853</strain>
    </source>
</reference>
<proteinExistence type="predicted"/>
<dbReference type="Pfam" id="PF16313">
    <property type="entry name" value="DUF4953"/>
    <property type="match status" value="1"/>
</dbReference>
<organism evidence="4 5">
    <name type="scientific">Hoylesella buccalis DNF00853</name>
    <dbReference type="NCBI Taxonomy" id="1401074"/>
    <lineage>
        <taxon>Bacteria</taxon>
        <taxon>Pseudomonadati</taxon>
        <taxon>Bacteroidota</taxon>
        <taxon>Bacteroidia</taxon>
        <taxon>Bacteroidales</taxon>
        <taxon>Prevotellaceae</taxon>
        <taxon>Hoylesella</taxon>
    </lineage>
</organism>
<dbReference type="Pfam" id="PF17148">
    <property type="entry name" value="DUF5117"/>
    <property type="match status" value="1"/>
</dbReference>
<dbReference type="InterPro" id="IPR032534">
    <property type="entry name" value="EcxA_zinc-bd"/>
</dbReference>
<gene>
    <name evidence="4" type="ORF">HMPREF2137_10215</name>
</gene>
<dbReference type="OrthoDB" id="9776599at2"/>
<feature type="domain" description="DUF5117" evidence="2">
    <location>
        <begin position="111"/>
        <end position="294"/>
    </location>
</feature>
<dbReference type="AlphaFoldDB" id="A0A095ZGK4"/>
<comment type="caution">
    <text evidence="4">The sequence shown here is derived from an EMBL/GenBank/DDBJ whole genome shotgun (WGS) entry which is preliminary data.</text>
</comment>
<evidence type="ECO:0000259" key="2">
    <source>
        <dbReference type="Pfam" id="PF17148"/>
    </source>
</evidence>
<dbReference type="EMBL" id="JRNN01000078">
    <property type="protein sequence ID" value="KGF33788.1"/>
    <property type="molecule type" value="Genomic_DNA"/>
</dbReference>
<feature type="domain" description="DUF5118" evidence="3">
    <location>
        <begin position="51"/>
        <end position="99"/>
    </location>
</feature>
<dbReference type="Pfam" id="PF17162">
    <property type="entry name" value="DUF5118"/>
    <property type="match status" value="1"/>
</dbReference>
<protein>
    <submittedName>
        <fullName evidence="4">Peptidase M10A/M12B</fullName>
    </submittedName>
</protein>
<dbReference type="InterPro" id="IPR033428">
    <property type="entry name" value="DUF5118"/>
</dbReference>
<dbReference type="GO" id="GO:0008237">
    <property type="term" value="F:metallopeptidase activity"/>
    <property type="evidence" value="ECO:0007669"/>
    <property type="project" value="InterPro"/>
</dbReference>
<dbReference type="Gene3D" id="3.40.390.10">
    <property type="entry name" value="Collagenase (Catalytic Domain)"/>
    <property type="match status" value="1"/>
</dbReference>
<evidence type="ECO:0000259" key="1">
    <source>
        <dbReference type="Pfam" id="PF16313"/>
    </source>
</evidence>
<dbReference type="SUPFAM" id="SSF55486">
    <property type="entry name" value="Metalloproteases ('zincins'), catalytic domain"/>
    <property type="match status" value="1"/>
</dbReference>
<dbReference type="CDD" id="cd04276">
    <property type="entry name" value="ZnMc_MMP_like_2"/>
    <property type="match status" value="1"/>
</dbReference>
<dbReference type="PANTHER" id="PTHR38478:SF1">
    <property type="entry name" value="ZINC DEPENDENT METALLOPROTEASE DOMAIN LIPOPROTEIN"/>
    <property type="match status" value="1"/>
</dbReference>
<accession>A0A095ZGK4</accession>
<evidence type="ECO:0000313" key="5">
    <source>
        <dbReference type="Proteomes" id="UP000029556"/>
    </source>
</evidence>
<dbReference type="Proteomes" id="UP000029556">
    <property type="component" value="Unassembled WGS sequence"/>
</dbReference>
<evidence type="ECO:0000259" key="3">
    <source>
        <dbReference type="Pfam" id="PF17162"/>
    </source>
</evidence>
<sequence length="865" mass="98479">MLKRFFRHKGESLFLIICAGFMLSTTPVEMHAAFHIWPFSKKKKAVEKPISTYKRLTGRDSVEMKGVFNVIKKGDTIYYEIPTKLMGREFLVVNRLQQVPSELNESGVNKGINYENQTVRFEWNKRQKRLIVRQQRVTPEVPVYAAVARSVKDNYIDPIIASLKIEAVPSDSSTLIVKVNDLYNGKENCLNDVFNNINLGTSPTTDLSRILDVKAFKNNVTATSELTTTVHEGNSKVNVTVVVSSSLSLLPQYPMQGREEDARVGFFTTSNLRYDDYQHKVEHKHYVTRWRLVPSDTAAYMRGELVEPVQPIVFYIDQAVPKHLRPYIKKGMTDWNKAFERAGFKNAVQVFDYTDSLAQVGDDMGYSVLIYDASTKANAMGPSVIDPRTGEILEADIIWWHNVQSLISEWIMVQTGAQNPEARSLRLPEKLIGDAVRFVACHEVGHSLGLRHNMIASNAYPTDSLRSASFTARMGGTSASIMDYARFNYVAQPGDGVKVMSPNIGPYDLMAIEWAYRWYPKGTNEKKKLDDFLKEHTGKLYKYMEAQSQRTAIDPRALSEDLGDDAVKSARYGIANLKRIMPNIVKWTTTGEPGQDYDEASNLYSAVIYQWSLYLYHVMANVGGMYLENLTVGDGQTSFHFVEKNKQREALQFLLDEVLTHPKWLFDTPLSKLTYIQRKTPLGVEEQQPNYMLKNQQNYILWDLLNNERIIRMYENEYENGKAAFTAATFMDMLHRHIFKSTLSGKSPDLLERSLQKSFIDALITAAAENEGVKINKKLYEGDMFADAQRHLACERDNYLSSKSRNILLTNGQVSRNSDALSLKRGEMIRVMKLLKTRLSGANLAARLHYEDMILRIQTALGLTK</sequence>
<dbReference type="InterPro" id="IPR024079">
    <property type="entry name" value="MetalloPept_cat_dom_sf"/>
</dbReference>
<feature type="domain" description="EcxA zinc-binding" evidence="1">
    <location>
        <begin position="427"/>
        <end position="742"/>
    </location>
</feature>
<dbReference type="PANTHER" id="PTHR38478">
    <property type="entry name" value="PEPTIDASE M1A AND M12B"/>
    <property type="match status" value="1"/>
</dbReference>
<dbReference type="InterPro" id="IPR033413">
    <property type="entry name" value="DUF5117"/>
</dbReference>
<dbReference type="InterPro" id="IPR034032">
    <property type="entry name" value="Zn_MMP-like_bac"/>
</dbReference>
<evidence type="ECO:0000313" key="4">
    <source>
        <dbReference type="EMBL" id="KGF33788.1"/>
    </source>
</evidence>
<name>A0A095ZGK4_9BACT</name>